<keyword evidence="5 6" id="KW-0472">Membrane</keyword>
<comment type="subcellular location">
    <subcellularLocation>
        <location evidence="1">Cell membrane</location>
        <topology evidence="1">Multi-pass membrane protein</topology>
    </subcellularLocation>
</comment>
<comment type="caution">
    <text evidence="7">The sequence shown here is derived from an EMBL/GenBank/DDBJ whole genome shotgun (WGS) entry which is preliminary data.</text>
</comment>
<feature type="transmembrane region" description="Helical" evidence="6">
    <location>
        <begin position="316"/>
        <end position="334"/>
    </location>
</feature>
<accession>A0ABT1G3H6</accession>
<feature type="transmembrane region" description="Helical" evidence="6">
    <location>
        <begin position="55"/>
        <end position="79"/>
    </location>
</feature>
<dbReference type="InterPro" id="IPR022791">
    <property type="entry name" value="L-PG_synthase/AglD"/>
</dbReference>
<evidence type="ECO:0000256" key="4">
    <source>
        <dbReference type="ARBA" id="ARBA00022989"/>
    </source>
</evidence>
<evidence type="ECO:0000256" key="6">
    <source>
        <dbReference type="SAM" id="Phobius"/>
    </source>
</evidence>
<gene>
    <name evidence="7" type="ORF">M5J20_05065</name>
</gene>
<sequence length="362" mass="38547">MSVNTADAPPMQPRWQQWLRWLAPVVLLALLLLVFRDELPFLGKAWKVLGRAQPWPVVAGVITASLAIAAMAGVMQILLNIEGRITDPARTNAITLASNAWSTTVPGGPAISAWLTYRVHRSWGASVGLCGWFFVISGALSTVWMVVIGVAAVVLMGADLSLTSLSVTLLLAVAAIGGLFWATRHPEVLKRWVGFVPQKVRERVERVIDQVAEIRMTGGQFVTAAVLSLLNQLFDVCTMVFAVWAVLGSAPGFTAGLNEITIMGVAIAFIMTKLAGAAQITPGGVGTVEPVLAGMLVAGGMTLIDATAATVLYRTISFALITAIGWVVYAWVYAGRGYMLGIRLADAERRNYAAGNEAATDN</sequence>
<dbReference type="PANTHER" id="PTHR39087">
    <property type="entry name" value="UPF0104 MEMBRANE PROTEIN MJ1595"/>
    <property type="match status" value="1"/>
</dbReference>
<dbReference type="PANTHER" id="PTHR39087:SF2">
    <property type="entry name" value="UPF0104 MEMBRANE PROTEIN MJ1595"/>
    <property type="match status" value="1"/>
</dbReference>
<keyword evidence="3 6" id="KW-0812">Transmembrane</keyword>
<evidence type="ECO:0000256" key="1">
    <source>
        <dbReference type="ARBA" id="ARBA00004651"/>
    </source>
</evidence>
<dbReference type="RefSeq" id="WP_253577135.1">
    <property type="nucleotide sequence ID" value="NZ_JAMFTQ010000004.1"/>
</dbReference>
<protein>
    <submittedName>
        <fullName evidence="7">YbhN family protein</fullName>
    </submittedName>
</protein>
<evidence type="ECO:0000313" key="7">
    <source>
        <dbReference type="EMBL" id="MCP1387558.1"/>
    </source>
</evidence>
<feature type="transmembrane region" description="Helical" evidence="6">
    <location>
        <begin position="129"/>
        <end position="156"/>
    </location>
</feature>
<dbReference type="Pfam" id="PF03706">
    <property type="entry name" value="LPG_synthase_TM"/>
    <property type="match status" value="1"/>
</dbReference>
<feature type="transmembrane region" description="Helical" evidence="6">
    <location>
        <begin position="162"/>
        <end position="182"/>
    </location>
</feature>
<evidence type="ECO:0000256" key="2">
    <source>
        <dbReference type="ARBA" id="ARBA00022475"/>
    </source>
</evidence>
<organism evidence="7 8">
    <name type="scientific">Corynebacterium stercoris</name>
    <dbReference type="NCBI Taxonomy" id="2943490"/>
    <lineage>
        <taxon>Bacteria</taxon>
        <taxon>Bacillati</taxon>
        <taxon>Actinomycetota</taxon>
        <taxon>Actinomycetes</taxon>
        <taxon>Mycobacteriales</taxon>
        <taxon>Corynebacteriaceae</taxon>
        <taxon>Corynebacterium</taxon>
    </lineage>
</organism>
<name>A0ABT1G3H6_9CORY</name>
<evidence type="ECO:0000313" key="8">
    <source>
        <dbReference type="Proteomes" id="UP001204000"/>
    </source>
</evidence>
<dbReference type="Proteomes" id="UP001204000">
    <property type="component" value="Unassembled WGS sequence"/>
</dbReference>
<dbReference type="EMBL" id="JAMFTQ010000004">
    <property type="protein sequence ID" value="MCP1387558.1"/>
    <property type="molecule type" value="Genomic_DNA"/>
</dbReference>
<keyword evidence="4 6" id="KW-1133">Transmembrane helix</keyword>
<keyword evidence="8" id="KW-1185">Reference proteome</keyword>
<feature type="transmembrane region" description="Helical" evidence="6">
    <location>
        <begin position="18"/>
        <end position="35"/>
    </location>
</feature>
<proteinExistence type="predicted"/>
<feature type="transmembrane region" description="Helical" evidence="6">
    <location>
        <begin position="284"/>
        <end position="304"/>
    </location>
</feature>
<feature type="transmembrane region" description="Helical" evidence="6">
    <location>
        <begin position="99"/>
        <end position="117"/>
    </location>
</feature>
<reference evidence="7" key="1">
    <citation type="submission" date="2022-05" db="EMBL/GenBank/DDBJ databases">
        <title>Corynebacterium sp. TA-R-1 sp. nov., isolated from human feces.</title>
        <authorList>
            <person name="Shamsuzzaman M."/>
            <person name="Dahal R.H."/>
        </authorList>
    </citation>
    <scope>NUCLEOTIDE SEQUENCE</scope>
    <source>
        <strain evidence="7">TA-R-1</strain>
    </source>
</reference>
<keyword evidence="2" id="KW-1003">Cell membrane</keyword>
<feature type="transmembrane region" description="Helical" evidence="6">
    <location>
        <begin position="221"/>
        <end position="247"/>
    </location>
</feature>
<evidence type="ECO:0000256" key="5">
    <source>
        <dbReference type="ARBA" id="ARBA00023136"/>
    </source>
</evidence>
<evidence type="ECO:0000256" key="3">
    <source>
        <dbReference type="ARBA" id="ARBA00022692"/>
    </source>
</evidence>